<name>A0A6J5NJD3_9CAUD</name>
<dbReference type="Pfam" id="PF18760">
    <property type="entry name" value="ART-PolyVal"/>
    <property type="match status" value="1"/>
</dbReference>
<evidence type="ECO:0000313" key="2">
    <source>
        <dbReference type="EMBL" id="CAB4155504.1"/>
    </source>
</evidence>
<dbReference type="InterPro" id="IPR049522">
    <property type="entry name" value="ART-PolyVal_dom"/>
</dbReference>
<protein>
    <recommendedName>
        <fullName evidence="1">ART-PolyVal-like domain-containing protein</fullName>
    </recommendedName>
</protein>
<gene>
    <name evidence="2" type="ORF">UFOVP674_18</name>
</gene>
<feature type="domain" description="ART-PolyVal-like" evidence="1">
    <location>
        <begin position="1207"/>
        <end position="1267"/>
    </location>
</feature>
<sequence length="1454" mass="155891">MPQQVFIESRNQTIEFPDDATQEEIDSFVAAEFPRTGKDVAYDLSKFSDVADMRDFIAMMPDEDYVKLNNYIADEKLSWGELAGIAGEALGTIVGDAVKGVGSAVTRVGDGVMESAARGVGAGTLDLVTLGQKLVTPNERIPTLEEFMQTPRTQFGYAYGPGSPTATQVQPTEQDYKTLIDQQRSTELQALDLAEASEKLIQGAPVPEVAKGASYLDAIALAGLARSIAKAGVKSIYKKAATAAVPSPTPAAAFTTVEQGGTFIPAGIRQNAENFASKVGEGAKKAGFTGVEFGAKGVKTAADLGKGVIDVANELGLKNAAVRGAIAAGIGYQEGGNDQAMLYGILGTALPVAARKGLAFTSGAADFIGAAAKVRKSGPARAGWLERMASSADISPEARAVAEKVLFVQPFTQLASDTVKQAAKNTLLGATVGTALGYAADGEQGAAAGFGSGLAIGTLSGPLDAGIDAIKTLAGQSTSRTRANAVGDIRSFVNSIADDQARTAYAEVMNKAIEVAGPERAADMLDNLRLAEAMGATVEVVPVGKRKEAFNAFEQKGPAGGTITINPDRMTAGTVSHETFHQLLNVGLKGELQKALSDVYLPKVDEAGNVIRPGLFSDAELAKKAEQLAARYANNPRGYKQSLEYAETLNNQAGRTPEEINEARMFLIDEMTAEYAESFMGRSRPGVFNPDRLPLWHRQILQGIDDMVLNKITDKVYGNKNIKDPTAAFVDEQGKPIRVPQLDAVLKRAFSNKMSRSRGTSAKPKEIVVPTNPRDLVAWASTFGSTRDVIKQDENGKPAILTKEEQKTITAADFEEAKTVYQALPPEAKQTVLVTNKAGSPIDINNKGARIQITSKTPEDVFNAFLEAAKKRGMGNQQLANMRQLYASMIAEDGPTFNTVNNPVYEYNKKTGTMKATVRPPTRQEIYPTAITINSAGGFNVDYIDLSRVKANAEKIIQNPKYKGVWPDVDGFMADFGRSLKNLSLGEADAKATAELLGNGNAKMGALKRDLIAEAMNVTLPERLQGTGPGKGYKNEPTIDPLTLFTNEGKERRIGGSAFRDFRIERLTEVTPTNERLKMVKENAYDLLVRRFQPDAFARETLPAGETLTNPDGYRILKKTGGKLFRVYDDNGALLGTSSSEDAAMKKAQSDYAKKQAKEEPAIKRFQPVSPEQDAAFLRAAQAGDTATAQKMVDEAAKKAGYNVGPVWHGGNAGFNKFSFEKMGEQGTAEGKGFYFTNKEDIAKGYVKESNGRLMRVMLKSGDSLNGQKVTITRSQLGKIIDIIDPRGEDFLANYGDVTFEGRNKVKSEAISNLLNYSDSDVDLIAGMINSGVPAEKVYDVIEKVAGKFGIKEKATWGGEGHEINIATSPKHIKLADPITYDDAGNIIPLSQRFNVESPDIRFQPDSASPSILNGSNGTRIIKSPSGKFRIYSATGALLGIRDTEEAAKKLATK</sequence>
<proteinExistence type="predicted"/>
<dbReference type="EMBL" id="LR796630">
    <property type="protein sequence ID" value="CAB4155504.1"/>
    <property type="molecule type" value="Genomic_DNA"/>
</dbReference>
<evidence type="ECO:0000259" key="1">
    <source>
        <dbReference type="Pfam" id="PF18760"/>
    </source>
</evidence>
<reference evidence="2" key="1">
    <citation type="submission" date="2020-04" db="EMBL/GenBank/DDBJ databases">
        <authorList>
            <person name="Chiriac C."/>
            <person name="Salcher M."/>
            <person name="Ghai R."/>
            <person name="Kavagutti S V."/>
        </authorList>
    </citation>
    <scope>NUCLEOTIDE SEQUENCE</scope>
</reference>
<organism evidence="2">
    <name type="scientific">uncultured Caudovirales phage</name>
    <dbReference type="NCBI Taxonomy" id="2100421"/>
    <lineage>
        <taxon>Viruses</taxon>
        <taxon>Duplodnaviria</taxon>
        <taxon>Heunggongvirae</taxon>
        <taxon>Uroviricota</taxon>
        <taxon>Caudoviricetes</taxon>
        <taxon>Peduoviridae</taxon>
        <taxon>Maltschvirus</taxon>
        <taxon>Maltschvirus maltsch</taxon>
    </lineage>
</organism>
<accession>A0A6J5NJD3</accession>